<dbReference type="SMART" id="SM00382">
    <property type="entry name" value="AAA"/>
    <property type="match status" value="1"/>
</dbReference>
<dbReference type="EMBL" id="KL197727">
    <property type="protein sequence ID" value="KDQ54980.1"/>
    <property type="molecule type" value="Genomic_DNA"/>
</dbReference>
<dbReference type="HOGENOM" id="CLU_000604_63_0_1"/>
<dbReference type="GO" id="GO:0016887">
    <property type="term" value="F:ATP hydrolysis activity"/>
    <property type="evidence" value="ECO:0007669"/>
    <property type="project" value="InterPro"/>
</dbReference>
<dbReference type="InterPro" id="IPR036640">
    <property type="entry name" value="ABC1_TM_sf"/>
</dbReference>
<feature type="transmembrane region" description="Helical" evidence="7">
    <location>
        <begin position="74"/>
        <end position="99"/>
    </location>
</feature>
<protein>
    <recommendedName>
        <fullName evidence="8">ABC transporter domain-containing protein</fullName>
    </recommendedName>
</protein>
<keyword evidence="2 7" id="KW-0812">Transmembrane</keyword>
<evidence type="ECO:0000256" key="7">
    <source>
        <dbReference type="SAM" id="Phobius"/>
    </source>
</evidence>
<dbReference type="OrthoDB" id="6500128at2759"/>
<evidence type="ECO:0000256" key="1">
    <source>
        <dbReference type="ARBA" id="ARBA00004141"/>
    </source>
</evidence>
<evidence type="ECO:0000256" key="6">
    <source>
        <dbReference type="ARBA" id="ARBA00023136"/>
    </source>
</evidence>
<dbReference type="InterPro" id="IPR039421">
    <property type="entry name" value="Type_1_exporter"/>
</dbReference>
<organism evidence="9 10">
    <name type="scientific">Jaapia argillacea MUCL 33604</name>
    <dbReference type="NCBI Taxonomy" id="933084"/>
    <lineage>
        <taxon>Eukaryota</taxon>
        <taxon>Fungi</taxon>
        <taxon>Dikarya</taxon>
        <taxon>Basidiomycota</taxon>
        <taxon>Agaricomycotina</taxon>
        <taxon>Agaricomycetes</taxon>
        <taxon>Agaricomycetidae</taxon>
        <taxon>Jaapiales</taxon>
        <taxon>Jaapiaceae</taxon>
        <taxon>Jaapia</taxon>
    </lineage>
</organism>
<keyword evidence="4" id="KW-0067">ATP-binding</keyword>
<dbReference type="SUPFAM" id="SSF52540">
    <property type="entry name" value="P-loop containing nucleoside triphosphate hydrolases"/>
    <property type="match status" value="1"/>
</dbReference>
<dbReference type="Proteomes" id="UP000027265">
    <property type="component" value="Unassembled WGS sequence"/>
</dbReference>
<dbReference type="Gene3D" id="1.20.1560.10">
    <property type="entry name" value="ABC transporter type 1, transmembrane domain"/>
    <property type="match status" value="1"/>
</dbReference>
<dbReference type="InterPro" id="IPR003593">
    <property type="entry name" value="AAA+_ATPase"/>
</dbReference>
<dbReference type="InterPro" id="IPR003439">
    <property type="entry name" value="ABC_transporter-like_ATP-bd"/>
</dbReference>
<dbReference type="Gene3D" id="3.40.50.300">
    <property type="entry name" value="P-loop containing nucleotide triphosphate hydrolases"/>
    <property type="match status" value="1"/>
</dbReference>
<evidence type="ECO:0000256" key="2">
    <source>
        <dbReference type="ARBA" id="ARBA00022692"/>
    </source>
</evidence>
<dbReference type="GO" id="GO:0016020">
    <property type="term" value="C:membrane"/>
    <property type="evidence" value="ECO:0007669"/>
    <property type="project" value="UniProtKB-SubCell"/>
</dbReference>
<comment type="subcellular location">
    <subcellularLocation>
        <location evidence="1">Membrane</location>
        <topology evidence="1">Multi-pass membrane protein</topology>
    </subcellularLocation>
</comment>
<evidence type="ECO:0000256" key="5">
    <source>
        <dbReference type="ARBA" id="ARBA00022989"/>
    </source>
</evidence>
<keyword evidence="3" id="KW-0547">Nucleotide-binding</keyword>
<proteinExistence type="predicted"/>
<dbReference type="SUPFAM" id="SSF90123">
    <property type="entry name" value="ABC transporter transmembrane region"/>
    <property type="match status" value="1"/>
</dbReference>
<evidence type="ECO:0000256" key="4">
    <source>
        <dbReference type="ARBA" id="ARBA00022840"/>
    </source>
</evidence>
<dbReference type="AlphaFoldDB" id="A0A067PME8"/>
<gene>
    <name evidence="9" type="ORF">JAAARDRAFT_209162</name>
</gene>
<dbReference type="PROSITE" id="PS00211">
    <property type="entry name" value="ABC_TRANSPORTER_1"/>
    <property type="match status" value="1"/>
</dbReference>
<name>A0A067PME8_9AGAM</name>
<keyword evidence="5 7" id="KW-1133">Transmembrane helix</keyword>
<accession>A0A067PME8</accession>
<evidence type="ECO:0000313" key="9">
    <source>
        <dbReference type="EMBL" id="KDQ54980.1"/>
    </source>
</evidence>
<evidence type="ECO:0000313" key="10">
    <source>
        <dbReference type="Proteomes" id="UP000027265"/>
    </source>
</evidence>
<dbReference type="InterPro" id="IPR017871">
    <property type="entry name" value="ABC_transporter-like_CS"/>
</dbReference>
<sequence length="723" mass="80935">MKRRRGKKSFKGTFNPDDVARVKHTRIGVWDLYAEKQPEVAYLPAATRLEQYWESYQGLPYVWRMVCDVARLKGCWLLLGLYMLVEIVASLLPAVSLWYSGQLLKIVQEAVDTRTVDTSLLFHVATGRTTCMIASRVLQYIKQRLSMPLNRRIKHYYSTHIFHALARLDVPTFDDPNVQRQIESTTSQTGRSSLAWDTVVMAGDIIGTFLKLLSQVSVLIGVLRDQRDGPLLAVLSLSQSLLQYFNYRTGFFDGGVWAATTTDDDYIRMEGLKRTVNNPEHRKEVVAGNMSEYLTSQYREAVRRVGDKAGDFVELFRIHKTQNRFTLSSLINEPLRELPQASDQAFLLGDIVFTLRAVQYPASIPLSLASLNLIQQTSSAFSHGLLQFVEKSGSVAEQVVNVRRLYEIDNIPNKIADGKAAFPEDTQKTRLGISIEFRNVSFAYAGSERYALRNISFKVSAGQLCVIVGTNGSGKSTILKLIARIYDPSEGQILVDGKDITSIKLADLRRTISVLFQDFSHFPLSIKENIGLGNPELATDEDSIQEAARLGGAEEFINALPDGFDTYLERPVRDYYSALPEGTKTLFGRAVDFSRVRGVGGLQPTSSTSLSGGQMQRLAVSRTFMRSLVSDASQVNVSLLLFDEPSASLDPSAEHDLFERLRKLRGDKTMIFSSHRFGNLTRHADVILYMEDSGIVEVGTHSSLLQKGGDYARIWKLQAQAFI</sequence>
<dbReference type="InParanoid" id="A0A067PME8"/>
<keyword evidence="6 7" id="KW-0472">Membrane</keyword>
<keyword evidence="10" id="KW-1185">Reference proteome</keyword>
<dbReference type="InterPro" id="IPR027417">
    <property type="entry name" value="P-loop_NTPase"/>
</dbReference>
<dbReference type="Pfam" id="PF00005">
    <property type="entry name" value="ABC_tran"/>
    <property type="match status" value="1"/>
</dbReference>
<dbReference type="PANTHER" id="PTHR43394:SF1">
    <property type="entry name" value="ATP-BINDING CASSETTE SUB-FAMILY B MEMBER 10, MITOCHONDRIAL"/>
    <property type="match status" value="1"/>
</dbReference>
<dbReference type="GO" id="GO:0015421">
    <property type="term" value="F:ABC-type oligopeptide transporter activity"/>
    <property type="evidence" value="ECO:0007669"/>
    <property type="project" value="TreeGrafter"/>
</dbReference>
<dbReference type="PANTHER" id="PTHR43394">
    <property type="entry name" value="ATP-DEPENDENT PERMEASE MDL1, MITOCHONDRIAL"/>
    <property type="match status" value="1"/>
</dbReference>
<reference evidence="10" key="1">
    <citation type="journal article" date="2014" name="Proc. Natl. Acad. Sci. U.S.A.">
        <title>Extensive sampling of basidiomycete genomes demonstrates inadequacy of the white-rot/brown-rot paradigm for wood decay fungi.</title>
        <authorList>
            <person name="Riley R."/>
            <person name="Salamov A.A."/>
            <person name="Brown D.W."/>
            <person name="Nagy L.G."/>
            <person name="Floudas D."/>
            <person name="Held B.W."/>
            <person name="Levasseur A."/>
            <person name="Lombard V."/>
            <person name="Morin E."/>
            <person name="Otillar R."/>
            <person name="Lindquist E.A."/>
            <person name="Sun H."/>
            <person name="LaButti K.M."/>
            <person name="Schmutz J."/>
            <person name="Jabbour D."/>
            <person name="Luo H."/>
            <person name="Baker S.E."/>
            <person name="Pisabarro A.G."/>
            <person name="Walton J.D."/>
            <person name="Blanchette R.A."/>
            <person name="Henrissat B."/>
            <person name="Martin F."/>
            <person name="Cullen D."/>
            <person name="Hibbett D.S."/>
            <person name="Grigoriev I.V."/>
        </authorList>
    </citation>
    <scope>NUCLEOTIDE SEQUENCE [LARGE SCALE GENOMIC DNA]</scope>
    <source>
        <strain evidence="10">MUCL 33604</strain>
    </source>
</reference>
<dbReference type="STRING" id="933084.A0A067PME8"/>
<dbReference type="PROSITE" id="PS50893">
    <property type="entry name" value="ABC_TRANSPORTER_2"/>
    <property type="match status" value="1"/>
</dbReference>
<evidence type="ECO:0000256" key="3">
    <source>
        <dbReference type="ARBA" id="ARBA00022741"/>
    </source>
</evidence>
<evidence type="ECO:0000259" key="8">
    <source>
        <dbReference type="PROSITE" id="PS50893"/>
    </source>
</evidence>
<feature type="domain" description="ABC transporter" evidence="8">
    <location>
        <begin position="435"/>
        <end position="717"/>
    </location>
</feature>
<dbReference type="GO" id="GO:0005524">
    <property type="term" value="F:ATP binding"/>
    <property type="evidence" value="ECO:0007669"/>
    <property type="project" value="UniProtKB-KW"/>
</dbReference>